<evidence type="ECO:0000313" key="1">
    <source>
        <dbReference type="EMBL" id="AUL78175.3"/>
    </source>
</evidence>
<proteinExistence type="predicted"/>
<keyword evidence="2" id="KW-1185">Reference proteome</keyword>
<accession>A0AC59HBT8</accession>
<protein>
    <submittedName>
        <fullName evidence="1">ORFan</fullName>
    </submittedName>
</protein>
<sequence>MVKYKKLINSKIDISISYVLLSVNGDNISPLEDERYMSALDPRPIGNKNIFATMVFIIL</sequence>
<organism evidence="1 2">
    <name type="scientific">Tupanvirus soda lake</name>
    <dbReference type="NCBI Taxonomy" id="2126985"/>
    <lineage>
        <taxon>Viruses</taxon>
        <taxon>Varidnaviria</taxon>
        <taxon>Bamfordvirae</taxon>
        <taxon>Nucleocytoviricota</taxon>
        <taxon>Megaviricetes</taxon>
        <taxon>Imitervirales</taxon>
        <taxon>Mimiviridae</taxon>
        <taxon>Megamimivirinae</taxon>
        <taxon>Tupanvirus</taxon>
        <taxon>Tupanvirus salinum</taxon>
    </lineage>
</organism>
<evidence type="ECO:0000313" key="2">
    <source>
        <dbReference type="Proteomes" id="UP000240399"/>
    </source>
</evidence>
<dbReference type="Proteomes" id="UP000240399">
    <property type="component" value="Segment"/>
</dbReference>
<dbReference type="EMBL" id="KY523104">
    <property type="protein sequence ID" value="AUL78175.3"/>
    <property type="molecule type" value="Genomic_DNA"/>
</dbReference>
<name>A0AC59HBT8_9VIRU</name>
<reference evidence="1 2" key="1">
    <citation type="journal article" date="2018" name="Nat. Commun.">
        <title>Tailed giant Tupanvirus possesses the most complete translational apparatus of the known virosphere.</title>
        <authorList>
            <person name="Abrahao J."/>
            <person name="Silva L."/>
            <person name="Silva L.S."/>
            <person name="Khalil J.Y.B."/>
            <person name="Rodrigues R."/>
            <person name="Arantes T."/>
            <person name="Assis F."/>
            <person name="Boratto P."/>
            <person name="Andrade M."/>
            <person name="Kroon E.G."/>
            <person name="Ribeiro B."/>
            <person name="Bergier I."/>
            <person name="Seligmann H."/>
            <person name="Ghigo E."/>
            <person name="Colson P."/>
            <person name="Levasseur A."/>
            <person name="Kroemer G."/>
            <person name="Raoult D."/>
            <person name="La Scola B."/>
        </authorList>
    </citation>
    <scope>NUCLEOTIDE SEQUENCE [LARGE SCALE GENOMIC DNA]</scope>
    <source>
        <strain evidence="1">Soda lake</strain>
    </source>
</reference>